<dbReference type="AlphaFoldDB" id="A0A1F6GSX6"/>
<name>A0A1F6GSX6_9PROT</name>
<accession>A0A1F6GSX6</accession>
<gene>
    <name evidence="1" type="ORF">A2557_01585</name>
</gene>
<organism evidence="1 2">
    <name type="scientific">Candidatus Lambdaproteobacteria bacterium RIFOXYD2_FULL_56_26</name>
    <dbReference type="NCBI Taxonomy" id="1817773"/>
    <lineage>
        <taxon>Bacteria</taxon>
        <taxon>Pseudomonadati</taxon>
        <taxon>Pseudomonadota</taxon>
        <taxon>Candidatus Lambdaproteobacteria</taxon>
    </lineage>
</organism>
<protein>
    <submittedName>
        <fullName evidence="1">Uncharacterized protein</fullName>
    </submittedName>
</protein>
<comment type="caution">
    <text evidence="1">The sequence shown here is derived from an EMBL/GenBank/DDBJ whole genome shotgun (WGS) entry which is preliminary data.</text>
</comment>
<dbReference type="EMBL" id="MFNF01000038">
    <property type="protein sequence ID" value="OGH01188.1"/>
    <property type="molecule type" value="Genomic_DNA"/>
</dbReference>
<evidence type="ECO:0000313" key="1">
    <source>
        <dbReference type="EMBL" id="OGH01188.1"/>
    </source>
</evidence>
<dbReference type="Proteomes" id="UP000177583">
    <property type="component" value="Unassembled WGS sequence"/>
</dbReference>
<sequence>MARGPEKFPLIDGAGWIWEAGESVGNWKNFVFVKSGMNRQGWLFLGLWLLLPSLVWAKAKPEPPKPIDQLYRLLEHDSFRSDKCKNRYPGVVCAIVTDKIELFAEADGPDGFLLYVNEREVETAPVSRLIVQIKFASSGGMTLTDVTDYYNRYPDIRRGKGSPVVVRRWLQDIQKVLDPNFRFAPLEQ</sequence>
<proteinExistence type="predicted"/>
<reference evidence="1 2" key="1">
    <citation type="journal article" date="2016" name="Nat. Commun.">
        <title>Thousands of microbial genomes shed light on interconnected biogeochemical processes in an aquifer system.</title>
        <authorList>
            <person name="Anantharaman K."/>
            <person name="Brown C.T."/>
            <person name="Hug L.A."/>
            <person name="Sharon I."/>
            <person name="Castelle C.J."/>
            <person name="Probst A.J."/>
            <person name="Thomas B.C."/>
            <person name="Singh A."/>
            <person name="Wilkins M.J."/>
            <person name="Karaoz U."/>
            <person name="Brodie E.L."/>
            <person name="Williams K.H."/>
            <person name="Hubbard S.S."/>
            <person name="Banfield J.F."/>
        </authorList>
    </citation>
    <scope>NUCLEOTIDE SEQUENCE [LARGE SCALE GENOMIC DNA]</scope>
</reference>
<evidence type="ECO:0000313" key="2">
    <source>
        <dbReference type="Proteomes" id="UP000177583"/>
    </source>
</evidence>